<organism evidence="2 3">
    <name type="scientific">Gossypium arboreum</name>
    <name type="common">Tree cotton</name>
    <name type="synonym">Gossypium nanking</name>
    <dbReference type="NCBI Taxonomy" id="29729"/>
    <lineage>
        <taxon>Eukaryota</taxon>
        <taxon>Viridiplantae</taxon>
        <taxon>Streptophyta</taxon>
        <taxon>Embryophyta</taxon>
        <taxon>Tracheophyta</taxon>
        <taxon>Spermatophyta</taxon>
        <taxon>Magnoliopsida</taxon>
        <taxon>eudicotyledons</taxon>
        <taxon>Gunneridae</taxon>
        <taxon>Pentapetalae</taxon>
        <taxon>rosids</taxon>
        <taxon>malvids</taxon>
        <taxon>Malvales</taxon>
        <taxon>Malvaceae</taxon>
        <taxon>Malvoideae</taxon>
        <taxon>Gossypium</taxon>
    </lineage>
</organism>
<evidence type="ECO:0000313" key="2">
    <source>
        <dbReference type="EMBL" id="KHG07605.1"/>
    </source>
</evidence>
<gene>
    <name evidence="2" type="ORF">F383_34141</name>
</gene>
<accession>A0A0B0N464</accession>
<evidence type="ECO:0000313" key="3">
    <source>
        <dbReference type="Proteomes" id="UP000032142"/>
    </source>
</evidence>
<feature type="transmembrane region" description="Helical" evidence="1">
    <location>
        <begin position="20"/>
        <end position="38"/>
    </location>
</feature>
<proteinExistence type="predicted"/>
<keyword evidence="1" id="KW-0472">Membrane</keyword>
<dbReference type="EMBL" id="JRRC01478132">
    <property type="protein sequence ID" value="KHG07605.1"/>
    <property type="molecule type" value="Genomic_DNA"/>
</dbReference>
<reference evidence="3" key="1">
    <citation type="submission" date="2014-09" db="EMBL/GenBank/DDBJ databases">
        <authorList>
            <person name="Mudge J."/>
            <person name="Ramaraj T."/>
            <person name="Lindquist I.E."/>
            <person name="Bharti A.K."/>
            <person name="Sundararajan A."/>
            <person name="Cameron C.T."/>
            <person name="Woodward J.E."/>
            <person name="May G.D."/>
            <person name="Brubaker C."/>
            <person name="Broadhvest J."/>
            <person name="Wilkins T.A."/>
        </authorList>
    </citation>
    <scope>NUCLEOTIDE SEQUENCE</scope>
    <source>
        <strain evidence="3">cv. AKA8401</strain>
    </source>
</reference>
<evidence type="ECO:0000256" key="1">
    <source>
        <dbReference type="SAM" id="Phobius"/>
    </source>
</evidence>
<sequence>MPYYNQVNLHSYTQAHESKYNILYIHLLYGQIYIIYYTHIQESFKKYSYYLCTRPNTYSIFTFILYLHHT</sequence>
<name>A0A0B0N464_GOSAR</name>
<comment type="caution">
    <text evidence="2">The sequence shown here is derived from an EMBL/GenBank/DDBJ whole genome shotgun (WGS) entry which is preliminary data.</text>
</comment>
<dbReference type="AlphaFoldDB" id="A0A0B0N464"/>
<keyword evidence="1" id="KW-1133">Transmembrane helix</keyword>
<dbReference type="Proteomes" id="UP000032142">
    <property type="component" value="Unassembled WGS sequence"/>
</dbReference>
<protein>
    <submittedName>
        <fullName evidence="2">CTP synthase</fullName>
    </submittedName>
</protein>
<keyword evidence="3" id="KW-1185">Reference proteome</keyword>
<keyword evidence="1" id="KW-0812">Transmembrane</keyword>